<comment type="caution">
    <text evidence="2">The sequence shown here is derived from an EMBL/GenBank/DDBJ whole genome shotgun (WGS) entry which is preliminary data.</text>
</comment>
<evidence type="ECO:0000313" key="2">
    <source>
        <dbReference type="EMBL" id="KAG9455846.1"/>
    </source>
</evidence>
<gene>
    <name evidence="2" type="ORF">H6P81_000354</name>
</gene>
<organism evidence="2 3">
    <name type="scientific">Aristolochia fimbriata</name>
    <name type="common">White veined hardy Dutchman's pipe vine</name>
    <dbReference type="NCBI Taxonomy" id="158543"/>
    <lineage>
        <taxon>Eukaryota</taxon>
        <taxon>Viridiplantae</taxon>
        <taxon>Streptophyta</taxon>
        <taxon>Embryophyta</taxon>
        <taxon>Tracheophyta</taxon>
        <taxon>Spermatophyta</taxon>
        <taxon>Magnoliopsida</taxon>
        <taxon>Magnoliidae</taxon>
        <taxon>Piperales</taxon>
        <taxon>Aristolochiaceae</taxon>
        <taxon>Aristolochia</taxon>
    </lineage>
</organism>
<feature type="compositionally biased region" description="Basic and acidic residues" evidence="1">
    <location>
        <begin position="39"/>
        <end position="53"/>
    </location>
</feature>
<reference evidence="2 3" key="1">
    <citation type="submission" date="2021-07" db="EMBL/GenBank/DDBJ databases">
        <title>The Aristolochia fimbriata genome: insights into angiosperm evolution, floral development and chemical biosynthesis.</title>
        <authorList>
            <person name="Jiao Y."/>
        </authorList>
    </citation>
    <scope>NUCLEOTIDE SEQUENCE [LARGE SCALE GENOMIC DNA]</scope>
    <source>
        <strain evidence="2">IBCAS-2021</strain>
        <tissue evidence="2">Leaf</tissue>
    </source>
</reference>
<dbReference type="AlphaFoldDB" id="A0AAV7F6W6"/>
<protein>
    <submittedName>
        <fullName evidence="2">Uncharacterized protein</fullName>
    </submittedName>
</protein>
<keyword evidence="3" id="KW-1185">Reference proteome</keyword>
<proteinExistence type="predicted"/>
<feature type="region of interest" description="Disordered" evidence="1">
    <location>
        <begin position="25"/>
        <end position="53"/>
    </location>
</feature>
<evidence type="ECO:0000313" key="3">
    <source>
        <dbReference type="Proteomes" id="UP000825729"/>
    </source>
</evidence>
<name>A0AAV7F6W6_ARIFI</name>
<accession>A0AAV7F6W6</accession>
<dbReference type="Proteomes" id="UP000825729">
    <property type="component" value="Unassembled WGS sequence"/>
</dbReference>
<dbReference type="EMBL" id="JAINDJ010000002">
    <property type="protein sequence ID" value="KAG9455846.1"/>
    <property type="molecule type" value="Genomic_DNA"/>
</dbReference>
<sequence length="72" mass="7896">MDIGRKSKSKSKSTIGAASKIVIKDDNRPIFRRSNRSVTTERRQGESDSGISDKHLRVVLVASSSSRAPPEI</sequence>
<evidence type="ECO:0000256" key="1">
    <source>
        <dbReference type="SAM" id="MobiDB-lite"/>
    </source>
</evidence>